<evidence type="ECO:0000256" key="1">
    <source>
        <dbReference type="ARBA" id="ARBA00004196"/>
    </source>
</evidence>
<dbReference type="EMBL" id="QFYQ01000001">
    <property type="protein sequence ID" value="RAK55917.1"/>
    <property type="molecule type" value="Genomic_DNA"/>
</dbReference>
<feature type="domain" description="YknX-like C-terminal permuted SH3-like" evidence="3">
    <location>
        <begin position="329"/>
        <end position="395"/>
    </location>
</feature>
<dbReference type="InterPro" id="IPR058637">
    <property type="entry name" value="YknX-like_C"/>
</dbReference>
<organism evidence="4 5">
    <name type="scientific">Phenylobacterium soli</name>
    <dbReference type="NCBI Taxonomy" id="2170551"/>
    <lineage>
        <taxon>Bacteria</taxon>
        <taxon>Pseudomonadati</taxon>
        <taxon>Pseudomonadota</taxon>
        <taxon>Alphaproteobacteria</taxon>
        <taxon>Caulobacterales</taxon>
        <taxon>Caulobacteraceae</taxon>
        <taxon>Phenylobacterium</taxon>
    </lineage>
</organism>
<dbReference type="InterPro" id="IPR050465">
    <property type="entry name" value="UPF0194_transport"/>
</dbReference>
<gene>
    <name evidence="4" type="ORF">DJ017_16080</name>
</gene>
<proteinExistence type="predicted"/>
<dbReference type="OrthoDB" id="9791520at2"/>
<dbReference type="Gene3D" id="2.40.50.100">
    <property type="match status" value="1"/>
</dbReference>
<protein>
    <submittedName>
        <fullName evidence="4">Efflux transporter periplasmic adaptor subunit</fullName>
    </submittedName>
</protein>
<dbReference type="GO" id="GO:0030313">
    <property type="term" value="C:cell envelope"/>
    <property type="evidence" value="ECO:0007669"/>
    <property type="project" value="UniProtKB-SubCell"/>
</dbReference>
<dbReference type="Gene3D" id="1.10.287.470">
    <property type="entry name" value="Helix hairpin bin"/>
    <property type="match status" value="1"/>
</dbReference>
<dbReference type="RefSeq" id="WP_111529665.1">
    <property type="nucleotide sequence ID" value="NZ_JBHRSG010000003.1"/>
</dbReference>
<evidence type="ECO:0000256" key="2">
    <source>
        <dbReference type="ARBA" id="ARBA00023054"/>
    </source>
</evidence>
<dbReference type="Gene3D" id="2.40.420.20">
    <property type="match status" value="1"/>
</dbReference>
<accession>A0A328AMZ7</accession>
<dbReference type="PANTHER" id="PTHR32347">
    <property type="entry name" value="EFFLUX SYSTEM COMPONENT YKNX-RELATED"/>
    <property type="match status" value="1"/>
</dbReference>
<comment type="subcellular location">
    <subcellularLocation>
        <location evidence="1">Cell envelope</location>
    </subcellularLocation>
</comment>
<name>A0A328AMZ7_9CAUL</name>
<dbReference type="AlphaFoldDB" id="A0A328AMZ7"/>
<dbReference type="Proteomes" id="UP000249254">
    <property type="component" value="Unassembled WGS sequence"/>
</dbReference>
<keyword evidence="5" id="KW-1185">Reference proteome</keyword>
<dbReference type="Pfam" id="PF25989">
    <property type="entry name" value="YknX_C"/>
    <property type="match status" value="1"/>
</dbReference>
<evidence type="ECO:0000259" key="3">
    <source>
        <dbReference type="Pfam" id="PF25989"/>
    </source>
</evidence>
<evidence type="ECO:0000313" key="4">
    <source>
        <dbReference type="EMBL" id="RAK55917.1"/>
    </source>
</evidence>
<reference evidence="5" key="1">
    <citation type="submission" date="2018-05" db="EMBL/GenBank/DDBJ databases">
        <authorList>
            <person name="Li X."/>
        </authorList>
    </citation>
    <scope>NUCLEOTIDE SEQUENCE [LARGE SCALE GENOMIC DNA]</scope>
    <source>
        <strain evidence="5">LX32</strain>
    </source>
</reference>
<evidence type="ECO:0000313" key="5">
    <source>
        <dbReference type="Proteomes" id="UP000249254"/>
    </source>
</evidence>
<keyword evidence="2" id="KW-0175">Coiled coil</keyword>
<comment type="caution">
    <text evidence="4">The sequence shown here is derived from an EMBL/GenBank/DDBJ whole genome shotgun (WGS) entry which is preliminary data.</text>
</comment>
<sequence>MAKTRWTRWVLGGVVVAIVASLLGLTLAPRPAEVVVTKVARGPIAETVADQGYARVREAYVVSAPVSGRLERVPLKVGDRVEAGATAVARIRPASPDLLDPRARAQAQAGVAAARAAVGAAQAQHDQLAAQARKTENDLVRVRILADKGFASRQALDVAESTARADRAAVRAATATLNVRRSELAVAQAALLGPEAAGAQVVTVTSPASGYVTRVLQESERTVQMGAPLVEVSDQRGLETAIEFLSQDAVRIREGMPAEIYDWGGPGVLPALVRRVEPQAFTKTSALGVEEQRVLVMLQFTGDAKTWRKLGPGYRVWGRVILRREADALKAPLGALVRQDGGWAVYRFVDGRARLTPVEVGALTDREAEIRKGLSPGQAVIVFPSDKVRDGGRVRERGN</sequence>
<dbReference type="PANTHER" id="PTHR32347:SF29">
    <property type="entry name" value="UPF0194 MEMBRANE PROTEIN YBHG"/>
    <property type="match status" value="1"/>
</dbReference>